<evidence type="ECO:0008006" key="4">
    <source>
        <dbReference type="Google" id="ProtNLM"/>
    </source>
</evidence>
<evidence type="ECO:0000256" key="1">
    <source>
        <dbReference type="SAM" id="SignalP"/>
    </source>
</evidence>
<sequence length="777" mass="85171">MKKHLINISRVLFLLFAITACAPEDWTSPSEGDIPLAANINATITVDQSINQVTFSIDNQACYPIWIFDGETYSTVNGLSKIYSQSGTYEVEMKLGNANGISDGSITKSFTIDNTLVDFSSFITRMAGDASKEWVIASDEAGHISYGDTGTDGTNLYSAAANEKKSLGIYDDIVTFSADSSYTYDPGTGGTVLLNADCSLFSDYNTTGSDYTVPVETQTASYGFEVEGDDVYLTLPANTLFPYIPYDDSYENPKFKIVSLTANKMELIADNGSIAWHFILVTKSSVDAERQGYDPDSDCNLWKTATFTNSYYYAPGWSQIADPEMTQNGNSYTISLPSATSDQWQAQCFFNTDLTTNSVTNYDFSCKLNSTKDISNVTVKLFATGDNDTFYFVENLSLKAYEDSYVIMTDMTGLDIDNVSLVLDFGGNPDGTEVTLSDVVLKEHSCDDGTVIEDDDTTVDWDEDSDCNLWKTASFTNSYYYAPGWSQIADPVMTADGNSYTFSLPSATSDQWQAQCFFNTDMATSAGTTYDFHCIFNSTTSIGNVTVKLYKNGDDDTFFFTKNISLTAYEDYVFEMTDMDGIDADAVNLVLDFGGNPANTEVTVSSVILKESSCGGSTTVNWNADSACNLWNTGTFTNSYYYAPGWSQIADPVMTADGNSYTFSLPSATTDQWQAQCFFKTDIATSAANTYDFHCVLNSTTAIGNVTVKLYKNGDDDTFYFTSNISLSAYEDYEFEMTSMDGIDADQVNLVVDFGGNPANTEVTVSEVILKESSCND</sequence>
<dbReference type="EMBL" id="RAPN01000001">
    <property type="protein sequence ID" value="RKD92156.1"/>
    <property type="molecule type" value="Genomic_DNA"/>
</dbReference>
<dbReference type="Gene3D" id="2.60.120.260">
    <property type="entry name" value="Galactose-binding domain-like"/>
    <property type="match status" value="3"/>
</dbReference>
<feature type="chain" id="PRO_5019435456" description="PKD domain-containing protein" evidence="1">
    <location>
        <begin position="23"/>
        <end position="777"/>
    </location>
</feature>
<dbReference type="SUPFAM" id="SSF49785">
    <property type="entry name" value="Galactose-binding domain-like"/>
    <property type="match status" value="1"/>
</dbReference>
<organism evidence="2 3">
    <name type="scientific">Mangrovibacterium diazotrophicum</name>
    <dbReference type="NCBI Taxonomy" id="1261403"/>
    <lineage>
        <taxon>Bacteria</taxon>
        <taxon>Pseudomonadati</taxon>
        <taxon>Bacteroidota</taxon>
        <taxon>Bacteroidia</taxon>
        <taxon>Marinilabiliales</taxon>
        <taxon>Prolixibacteraceae</taxon>
        <taxon>Mangrovibacterium</taxon>
    </lineage>
</organism>
<gene>
    <name evidence="2" type="ORF">BC643_2526</name>
</gene>
<dbReference type="Proteomes" id="UP000283387">
    <property type="component" value="Unassembled WGS sequence"/>
</dbReference>
<dbReference type="RefSeq" id="WP_120273397.1">
    <property type="nucleotide sequence ID" value="NZ_RAPN01000001.1"/>
</dbReference>
<comment type="caution">
    <text evidence="2">The sequence shown here is derived from an EMBL/GenBank/DDBJ whole genome shotgun (WGS) entry which is preliminary data.</text>
</comment>
<keyword evidence="3" id="KW-1185">Reference proteome</keyword>
<protein>
    <recommendedName>
        <fullName evidence="4">PKD domain-containing protein</fullName>
    </recommendedName>
</protein>
<dbReference type="InterPro" id="IPR008979">
    <property type="entry name" value="Galactose-bd-like_sf"/>
</dbReference>
<feature type="signal peptide" evidence="1">
    <location>
        <begin position="1"/>
        <end position="22"/>
    </location>
</feature>
<reference evidence="2 3" key="1">
    <citation type="submission" date="2018-09" db="EMBL/GenBank/DDBJ databases">
        <title>Genomic Encyclopedia of Archaeal and Bacterial Type Strains, Phase II (KMG-II): from individual species to whole genera.</title>
        <authorList>
            <person name="Goeker M."/>
        </authorList>
    </citation>
    <scope>NUCLEOTIDE SEQUENCE [LARGE SCALE GENOMIC DNA]</scope>
    <source>
        <strain evidence="2 3">DSM 27148</strain>
    </source>
</reference>
<evidence type="ECO:0000313" key="3">
    <source>
        <dbReference type="Proteomes" id="UP000283387"/>
    </source>
</evidence>
<keyword evidence="1" id="KW-0732">Signal</keyword>
<dbReference type="PROSITE" id="PS51257">
    <property type="entry name" value="PROKAR_LIPOPROTEIN"/>
    <property type="match status" value="1"/>
</dbReference>
<name>A0A419W9R2_9BACT</name>
<accession>A0A419W9R2</accession>
<dbReference type="OrthoDB" id="5381604at2"/>
<evidence type="ECO:0000313" key="2">
    <source>
        <dbReference type="EMBL" id="RKD92156.1"/>
    </source>
</evidence>
<proteinExistence type="predicted"/>
<dbReference type="AlphaFoldDB" id="A0A419W9R2"/>